<dbReference type="Pfam" id="PF07859">
    <property type="entry name" value="Abhydrolase_3"/>
    <property type="match status" value="1"/>
</dbReference>
<comment type="caution">
    <text evidence="3">The sequence shown here is derived from an EMBL/GenBank/DDBJ whole genome shotgun (WGS) entry which is preliminary data.</text>
</comment>
<dbReference type="Proteomes" id="UP000829685">
    <property type="component" value="Unassembled WGS sequence"/>
</dbReference>
<dbReference type="EMBL" id="JAFIMR010000052">
    <property type="protein sequence ID" value="KAI1855007.1"/>
    <property type="molecule type" value="Genomic_DNA"/>
</dbReference>
<name>A0A9P9WAN2_9PEZI</name>
<organism evidence="3 4">
    <name type="scientific">Neoarthrinium moseri</name>
    <dbReference type="NCBI Taxonomy" id="1658444"/>
    <lineage>
        <taxon>Eukaryota</taxon>
        <taxon>Fungi</taxon>
        <taxon>Dikarya</taxon>
        <taxon>Ascomycota</taxon>
        <taxon>Pezizomycotina</taxon>
        <taxon>Sordariomycetes</taxon>
        <taxon>Xylariomycetidae</taxon>
        <taxon>Amphisphaeriales</taxon>
        <taxon>Apiosporaceae</taxon>
        <taxon>Neoarthrinium</taxon>
    </lineage>
</organism>
<dbReference type="SUPFAM" id="SSF53474">
    <property type="entry name" value="alpha/beta-Hydrolases"/>
    <property type="match status" value="1"/>
</dbReference>
<dbReference type="Gene3D" id="3.40.50.1820">
    <property type="entry name" value="alpha/beta hydrolase"/>
    <property type="match status" value="1"/>
</dbReference>
<evidence type="ECO:0000313" key="3">
    <source>
        <dbReference type="EMBL" id="KAI1855007.1"/>
    </source>
</evidence>
<dbReference type="PANTHER" id="PTHR48081">
    <property type="entry name" value="AB HYDROLASE SUPERFAMILY PROTEIN C4A8.06C"/>
    <property type="match status" value="1"/>
</dbReference>
<dbReference type="GO" id="GO:0016787">
    <property type="term" value="F:hydrolase activity"/>
    <property type="evidence" value="ECO:0007669"/>
    <property type="project" value="UniProtKB-KW"/>
</dbReference>
<keyword evidence="1" id="KW-0378">Hydrolase</keyword>
<evidence type="ECO:0000256" key="1">
    <source>
        <dbReference type="ARBA" id="ARBA00022801"/>
    </source>
</evidence>
<feature type="domain" description="Alpha/beta hydrolase fold-3" evidence="2">
    <location>
        <begin position="85"/>
        <end position="289"/>
    </location>
</feature>
<gene>
    <name evidence="3" type="ORF">JX265_012362</name>
</gene>
<protein>
    <recommendedName>
        <fullName evidence="2">Alpha/beta hydrolase fold-3 domain-containing protein</fullName>
    </recommendedName>
</protein>
<evidence type="ECO:0000313" key="4">
    <source>
        <dbReference type="Proteomes" id="UP000829685"/>
    </source>
</evidence>
<proteinExistence type="predicted"/>
<accession>A0A9P9WAN2</accession>
<evidence type="ECO:0000259" key="2">
    <source>
        <dbReference type="Pfam" id="PF07859"/>
    </source>
</evidence>
<dbReference type="InterPro" id="IPR029058">
    <property type="entry name" value="AB_hydrolase_fold"/>
</dbReference>
<dbReference type="AlphaFoldDB" id="A0A9P9WAN2"/>
<dbReference type="InterPro" id="IPR013094">
    <property type="entry name" value="AB_hydrolase_3"/>
</dbReference>
<reference evidence="3" key="1">
    <citation type="submission" date="2021-03" db="EMBL/GenBank/DDBJ databases">
        <title>Revisited historic fungal species revealed as producer of novel bioactive compounds through whole genome sequencing and comparative genomics.</title>
        <authorList>
            <person name="Vignolle G.A."/>
            <person name="Hochenegger N."/>
            <person name="Mach R.L."/>
            <person name="Mach-Aigner A.R."/>
            <person name="Javad Rahimi M."/>
            <person name="Salim K.A."/>
            <person name="Chan C.M."/>
            <person name="Lim L.B.L."/>
            <person name="Cai F."/>
            <person name="Druzhinina I.S."/>
            <person name="U'Ren J.M."/>
            <person name="Derntl C."/>
        </authorList>
    </citation>
    <scope>NUCLEOTIDE SEQUENCE</scope>
    <source>
        <strain evidence="3">TUCIM 5799</strain>
    </source>
</reference>
<sequence>MVKQDVVPWYKPLPFYPTLEKELQNLGGLEGVMTLAPQKVQDVLTPDLVHEERVIGGPDNNDLTVSIFRRAGSQGSSERKLGIYDIHGGGMITGTRFTTAAWALHAVRKFDAVCVTIEYRLAPAHPDPAPVKDCYAGLVWLSEHAAELQIDPCRILISGCSAGGGLAAGVALLARDRDGPSLIGQMLMCPMLDDRSNSVSAYQMDGLGVWDRKTNLQGWTALLGDRRGTKNVSIYASPARSRDLSRLPPVYIDVGSCETFHDEDVQYASGLWKDGVQCELHVWPGGFHGSDMLFPTVDLSVEAIDAKMRWLQRLLTQLE</sequence>
<dbReference type="InterPro" id="IPR050300">
    <property type="entry name" value="GDXG_lipolytic_enzyme"/>
</dbReference>
<keyword evidence="4" id="KW-1185">Reference proteome</keyword>
<dbReference type="PANTHER" id="PTHR48081:SF8">
    <property type="entry name" value="ALPHA_BETA HYDROLASE FOLD-3 DOMAIN-CONTAINING PROTEIN-RELATED"/>
    <property type="match status" value="1"/>
</dbReference>